<keyword evidence="3" id="KW-1185">Reference proteome</keyword>
<dbReference type="PANTHER" id="PTHR36512">
    <property type="entry name" value="D-AMINOPEPTIDASE"/>
    <property type="match status" value="1"/>
</dbReference>
<dbReference type="InterPro" id="IPR005321">
    <property type="entry name" value="Peptidase_S58_DmpA"/>
</dbReference>
<dbReference type="EMBL" id="JACIDR010000003">
    <property type="protein sequence ID" value="MBB3973719.1"/>
    <property type="molecule type" value="Genomic_DNA"/>
</dbReference>
<dbReference type="Pfam" id="PF03576">
    <property type="entry name" value="Peptidase_S58"/>
    <property type="match status" value="1"/>
</dbReference>
<keyword evidence="2" id="KW-0645">Protease</keyword>
<gene>
    <name evidence="2" type="ORF">GGR24_002389</name>
</gene>
<reference evidence="2 3" key="1">
    <citation type="submission" date="2020-08" db="EMBL/GenBank/DDBJ databases">
        <title>Genomic Encyclopedia of Type Strains, Phase IV (KMG-IV): sequencing the most valuable type-strain genomes for metagenomic binning, comparative biology and taxonomic classification.</title>
        <authorList>
            <person name="Goeker M."/>
        </authorList>
    </citation>
    <scope>NUCLEOTIDE SEQUENCE [LARGE SCALE GENOMIC DNA]</scope>
    <source>
        <strain evidence="2 3">DSM 25481</strain>
    </source>
</reference>
<evidence type="ECO:0000256" key="1">
    <source>
        <dbReference type="ARBA" id="ARBA00007068"/>
    </source>
</evidence>
<name>A0A7W6D0P0_9HYPH</name>
<comment type="caution">
    <text evidence="2">The sequence shown here is derived from an EMBL/GenBank/DDBJ whole genome shotgun (WGS) entry which is preliminary data.</text>
</comment>
<dbReference type="RefSeq" id="WP_183395565.1">
    <property type="nucleotide sequence ID" value="NZ_JACIDR010000003.1"/>
</dbReference>
<dbReference type="PANTHER" id="PTHR36512:SF3">
    <property type="entry name" value="BLR5678 PROTEIN"/>
    <property type="match status" value="1"/>
</dbReference>
<sequence>MQLSAGPRNLITDVAGVSVGHAQDPILASGVTAIVFDAPATASVDVRGGGPGVRETELLAPERTVSAIDALCLSGGSAFGLDAAAGVMAALAEQGRGFAVGPARVPIVPAAILFDLLNGGDKNWGRYPPYRELGFDAVRSAGQDFALGSVGAGLGAQTATLKGGLGSASAVMQTTGITIGALAAVNALGSATVGDGPHFWAAPFELEDEFGGLGPANRIPPDAWFAPQKPVPGAHTTLALVATDASLTKAEAKALASVANDGLARALLPCHTPLDGDIVFAVSTGQRQIGDDRTTTLAALGHVAALTLSRAVARAVYEAEELPFAGALPSWKAKFGARAG</sequence>
<comment type="similarity">
    <text evidence="1">Belongs to the peptidase S58 family.</text>
</comment>
<evidence type="ECO:0000313" key="2">
    <source>
        <dbReference type="EMBL" id="MBB3973719.1"/>
    </source>
</evidence>
<organism evidence="2 3">
    <name type="scientific">Hansschlegelia beijingensis</name>
    <dbReference type="NCBI Taxonomy" id="1133344"/>
    <lineage>
        <taxon>Bacteria</taxon>
        <taxon>Pseudomonadati</taxon>
        <taxon>Pseudomonadota</taxon>
        <taxon>Alphaproteobacteria</taxon>
        <taxon>Hyphomicrobiales</taxon>
        <taxon>Methylopilaceae</taxon>
        <taxon>Hansschlegelia</taxon>
    </lineage>
</organism>
<dbReference type="InterPro" id="IPR016117">
    <property type="entry name" value="ArgJ-like_dom_sf"/>
</dbReference>
<proteinExistence type="inferred from homology"/>
<dbReference type="SUPFAM" id="SSF56266">
    <property type="entry name" value="DmpA/ArgJ-like"/>
    <property type="match status" value="1"/>
</dbReference>
<dbReference type="Proteomes" id="UP000528964">
    <property type="component" value="Unassembled WGS sequence"/>
</dbReference>
<keyword evidence="2" id="KW-0378">Hydrolase</keyword>
<protein>
    <submittedName>
        <fullName evidence="2">L-aminopeptidase/D-esterase-like protein</fullName>
    </submittedName>
</protein>
<dbReference type="CDD" id="cd02252">
    <property type="entry name" value="nylC_like"/>
    <property type="match status" value="1"/>
</dbReference>
<dbReference type="GO" id="GO:0004177">
    <property type="term" value="F:aminopeptidase activity"/>
    <property type="evidence" value="ECO:0007669"/>
    <property type="project" value="UniProtKB-KW"/>
</dbReference>
<dbReference type="Gene3D" id="3.60.70.12">
    <property type="entry name" value="L-amino peptidase D-ALA esterase/amidase"/>
    <property type="match status" value="1"/>
</dbReference>
<dbReference type="AlphaFoldDB" id="A0A7W6D0P0"/>
<accession>A0A7W6D0P0</accession>
<evidence type="ECO:0000313" key="3">
    <source>
        <dbReference type="Proteomes" id="UP000528964"/>
    </source>
</evidence>
<keyword evidence="2" id="KW-0031">Aminopeptidase</keyword>